<dbReference type="InterPro" id="IPR013083">
    <property type="entry name" value="Znf_RING/FYVE/PHD"/>
</dbReference>
<dbReference type="EMBL" id="ML977338">
    <property type="protein sequence ID" value="KAF2110527.1"/>
    <property type="molecule type" value="Genomic_DNA"/>
</dbReference>
<dbReference type="PROSITE" id="PS50089">
    <property type="entry name" value="ZF_RING_2"/>
    <property type="match status" value="1"/>
</dbReference>
<feature type="region of interest" description="Disordered" evidence="2">
    <location>
        <begin position="145"/>
        <end position="193"/>
    </location>
</feature>
<organism evidence="4 5">
    <name type="scientific">Lophiotrema nucula</name>
    <dbReference type="NCBI Taxonomy" id="690887"/>
    <lineage>
        <taxon>Eukaryota</taxon>
        <taxon>Fungi</taxon>
        <taxon>Dikarya</taxon>
        <taxon>Ascomycota</taxon>
        <taxon>Pezizomycotina</taxon>
        <taxon>Dothideomycetes</taxon>
        <taxon>Pleosporomycetidae</taxon>
        <taxon>Pleosporales</taxon>
        <taxon>Lophiotremataceae</taxon>
        <taxon>Lophiotrema</taxon>
    </lineage>
</organism>
<evidence type="ECO:0000256" key="2">
    <source>
        <dbReference type="SAM" id="MobiDB-lite"/>
    </source>
</evidence>
<accession>A0A6A5YVF1</accession>
<evidence type="ECO:0000259" key="3">
    <source>
        <dbReference type="PROSITE" id="PS50089"/>
    </source>
</evidence>
<dbReference type="GO" id="GO:0008270">
    <property type="term" value="F:zinc ion binding"/>
    <property type="evidence" value="ECO:0007669"/>
    <property type="project" value="UniProtKB-KW"/>
</dbReference>
<gene>
    <name evidence="4" type="ORF">BDV96DRAFT_651158</name>
</gene>
<dbReference type="OrthoDB" id="873511at2759"/>
<evidence type="ECO:0000256" key="1">
    <source>
        <dbReference type="PROSITE-ProRule" id="PRU00175"/>
    </source>
</evidence>
<protein>
    <recommendedName>
        <fullName evidence="3">RING-type domain-containing protein</fullName>
    </recommendedName>
</protein>
<keyword evidence="1" id="KW-0479">Metal-binding</keyword>
<proteinExistence type="predicted"/>
<name>A0A6A5YVF1_9PLEO</name>
<reference evidence="4" key="1">
    <citation type="journal article" date="2020" name="Stud. Mycol.">
        <title>101 Dothideomycetes genomes: a test case for predicting lifestyles and emergence of pathogens.</title>
        <authorList>
            <person name="Haridas S."/>
            <person name="Albert R."/>
            <person name="Binder M."/>
            <person name="Bloem J."/>
            <person name="Labutti K."/>
            <person name="Salamov A."/>
            <person name="Andreopoulos B."/>
            <person name="Baker S."/>
            <person name="Barry K."/>
            <person name="Bills G."/>
            <person name="Bluhm B."/>
            <person name="Cannon C."/>
            <person name="Castanera R."/>
            <person name="Culley D."/>
            <person name="Daum C."/>
            <person name="Ezra D."/>
            <person name="Gonzalez J."/>
            <person name="Henrissat B."/>
            <person name="Kuo A."/>
            <person name="Liang C."/>
            <person name="Lipzen A."/>
            <person name="Lutzoni F."/>
            <person name="Magnuson J."/>
            <person name="Mondo S."/>
            <person name="Nolan M."/>
            <person name="Ohm R."/>
            <person name="Pangilinan J."/>
            <person name="Park H.-J."/>
            <person name="Ramirez L."/>
            <person name="Alfaro M."/>
            <person name="Sun H."/>
            <person name="Tritt A."/>
            <person name="Yoshinaga Y."/>
            <person name="Zwiers L.-H."/>
            <person name="Turgeon B."/>
            <person name="Goodwin S."/>
            <person name="Spatafora J."/>
            <person name="Crous P."/>
            <person name="Grigoriev I."/>
        </authorList>
    </citation>
    <scope>NUCLEOTIDE SEQUENCE</scope>
    <source>
        <strain evidence="4">CBS 627.86</strain>
    </source>
</reference>
<dbReference type="CDD" id="cd16448">
    <property type="entry name" value="RING-H2"/>
    <property type="match status" value="1"/>
</dbReference>
<evidence type="ECO:0000313" key="5">
    <source>
        <dbReference type="Proteomes" id="UP000799770"/>
    </source>
</evidence>
<keyword evidence="1" id="KW-0863">Zinc-finger</keyword>
<dbReference type="InterPro" id="IPR001841">
    <property type="entry name" value="Znf_RING"/>
</dbReference>
<dbReference type="AlphaFoldDB" id="A0A6A5YVF1"/>
<dbReference type="SUPFAM" id="SSF57850">
    <property type="entry name" value="RING/U-box"/>
    <property type="match status" value="1"/>
</dbReference>
<dbReference type="Gene3D" id="3.30.40.10">
    <property type="entry name" value="Zinc/RING finger domain, C3HC4 (zinc finger)"/>
    <property type="match status" value="1"/>
</dbReference>
<dbReference type="Proteomes" id="UP000799770">
    <property type="component" value="Unassembled WGS sequence"/>
</dbReference>
<feature type="domain" description="RING-type" evidence="3">
    <location>
        <begin position="40"/>
        <end position="86"/>
    </location>
</feature>
<evidence type="ECO:0000313" key="4">
    <source>
        <dbReference type="EMBL" id="KAF2110527.1"/>
    </source>
</evidence>
<sequence length="193" mass="21855">MTHGPPNTLVEFILRHCTVLPNLIMRPDSTEIVDYSQLQCPICLSTILESEGVAVQVNIGNCRHIFDVECLSAYAIANFNRCPMCRITWFRALGSSQDATPEDGEAAEHLRLIHYAILQLRIILNDEDNVPDELWNEWQRQLELESGEASSPNRSPLEYEDSSVSSPTVASIGWPEFPRQTSSHEETEEDDIR</sequence>
<dbReference type="Pfam" id="PF13639">
    <property type="entry name" value="zf-RING_2"/>
    <property type="match status" value="1"/>
</dbReference>
<keyword evidence="5" id="KW-1185">Reference proteome</keyword>
<dbReference type="SMART" id="SM00184">
    <property type="entry name" value="RING"/>
    <property type="match status" value="1"/>
</dbReference>
<keyword evidence="1" id="KW-0862">Zinc</keyword>